<dbReference type="RefSeq" id="WP_125360002.1">
    <property type="nucleotide sequence ID" value="NZ_CP115543.1"/>
</dbReference>
<reference evidence="1 2" key="1">
    <citation type="submission" date="2022-12" db="EMBL/GenBank/DDBJ databases">
        <title>Two new species, Stenotrophomonas aracearum and Stenotrophomonas oahuensis, isolated from Anthurium (Araceae family) in Hawaii.</title>
        <authorList>
            <person name="Chunag S.C."/>
            <person name="Dobhal S."/>
            <person name="Alvarez A."/>
            <person name="Arif M."/>
        </authorList>
    </citation>
    <scope>NUCLEOTIDE SEQUENCE [LARGE SCALE GENOMIC DNA]</scope>
    <source>
        <strain evidence="1 2">A5588</strain>
    </source>
</reference>
<accession>A0ABY9YDK6</accession>
<evidence type="ECO:0000313" key="1">
    <source>
        <dbReference type="EMBL" id="WNH48500.1"/>
    </source>
</evidence>
<name>A0ABY9YDK6_9GAMM</name>
<dbReference type="EMBL" id="CP115543">
    <property type="protein sequence ID" value="WNH48500.1"/>
    <property type="molecule type" value="Genomic_DNA"/>
</dbReference>
<protein>
    <submittedName>
        <fullName evidence="1">Uncharacterized protein</fullName>
    </submittedName>
</protein>
<proteinExistence type="predicted"/>
<organism evidence="1 2">
    <name type="scientific">Stenotrophomonas aracearum</name>
    <dbReference type="NCBI Taxonomy" id="3003272"/>
    <lineage>
        <taxon>Bacteria</taxon>
        <taxon>Pseudomonadati</taxon>
        <taxon>Pseudomonadota</taxon>
        <taxon>Gammaproteobacteria</taxon>
        <taxon>Lysobacterales</taxon>
        <taxon>Lysobacteraceae</taxon>
        <taxon>Stenotrophomonas</taxon>
    </lineage>
</organism>
<sequence>MPFFLVCTDLDFTIELGLTEDAQKRMQWQLLRLQDEGNLAAFGSKLSTELSKAFPELIDWDLKAPTPAQFALAKSLSLQFAMDIPQAARESRSEMHKFIAEQSARIRAKKAT</sequence>
<evidence type="ECO:0000313" key="2">
    <source>
        <dbReference type="Proteomes" id="UP001305421"/>
    </source>
</evidence>
<gene>
    <name evidence="1" type="ORF">PDM28_17855</name>
</gene>
<keyword evidence="2" id="KW-1185">Reference proteome</keyword>
<dbReference type="Proteomes" id="UP001305421">
    <property type="component" value="Chromosome"/>
</dbReference>